<dbReference type="Gene3D" id="3.20.20.300">
    <property type="entry name" value="Glycoside hydrolase, family 3, N-terminal domain"/>
    <property type="match status" value="1"/>
</dbReference>
<evidence type="ECO:0000259" key="7">
    <source>
        <dbReference type="Pfam" id="PF00144"/>
    </source>
</evidence>
<dbReference type="Pfam" id="PF00144">
    <property type="entry name" value="Beta-lactamase"/>
    <property type="match status" value="1"/>
</dbReference>
<dbReference type="PANTHER" id="PTHR30480">
    <property type="entry name" value="BETA-HEXOSAMINIDASE-RELATED"/>
    <property type="match status" value="1"/>
</dbReference>
<dbReference type="SUPFAM" id="SSF52279">
    <property type="entry name" value="Beta-D-glucan exohydrolase, C-terminal domain"/>
    <property type="match status" value="1"/>
</dbReference>
<dbReference type="PRINTS" id="PR00133">
    <property type="entry name" value="GLHYDRLASE3"/>
</dbReference>
<evidence type="ECO:0000313" key="9">
    <source>
        <dbReference type="EMBL" id="SEG07703.1"/>
    </source>
</evidence>
<dbReference type="InterPro" id="IPR001764">
    <property type="entry name" value="Glyco_hydro_3_N"/>
</dbReference>
<dbReference type="GO" id="GO:0005975">
    <property type="term" value="P:carbohydrate metabolic process"/>
    <property type="evidence" value="ECO:0007669"/>
    <property type="project" value="InterPro"/>
</dbReference>
<keyword evidence="6" id="KW-0732">Signal</keyword>
<dbReference type="InterPro" id="IPR017853">
    <property type="entry name" value="GH"/>
</dbReference>
<evidence type="ECO:0000256" key="4">
    <source>
        <dbReference type="ARBA" id="ARBA00022801"/>
    </source>
</evidence>
<feature type="domain" description="Beta-lactamase-related" evidence="7">
    <location>
        <begin position="588"/>
        <end position="970"/>
    </location>
</feature>
<proteinExistence type="inferred from homology"/>
<comment type="similarity">
    <text evidence="2">Belongs to the glycosyl hydrolase 3 family.</text>
</comment>
<keyword evidence="5" id="KW-0326">Glycosidase</keyword>
<organism evidence="9 10">
    <name type="scientific">Parabacteroides chinchillae</name>
    <dbReference type="NCBI Taxonomy" id="871327"/>
    <lineage>
        <taxon>Bacteria</taxon>
        <taxon>Pseudomonadati</taxon>
        <taxon>Bacteroidota</taxon>
        <taxon>Bacteroidia</taxon>
        <taxon>Bacteroidales</taxon>
        <taxon>Tannerellaceae</taxon>
        <taxon>Parabacteroides</taxon>
    </lineage>
</organism>
<dbReference type="RefSeq" id="WP_103983859.1">
    <property type="nucleotide sequence ID" value="NZ_FNVS01000014.1"/>
</dbReference>
<dbReference type="PANTHER" id="PTHR30480:SF13">
    <property type="entry name" value="BETA-HEXOSAMINIDASE"/>
    <property type="match status" value="1"/>
</dbReference>
<dbReference type="Gene3D" id="3.40.710.10">
    <property type="entry name" value="DD-peptidase/beta-lactamase superfamily"/>
    <property type="match status" value="1"/>
</dbReference>
<dbReference type="EC" id="3.2.1.52" evidence="3"/>
<dbReference type="Gene3D" id="3.40.50.1700">
    <property type="entry name" value="Glycoside hydrolase family 3 C-terminal domain"/>
    <property type="match status" value="1"/>
</dbReference>
<dbReference type="SUPFAM" id="SSF51445">
    <property type="entry name" value="(Trans)glycosidases"/>
    <property type="match status" value="1"/>
</dbReference>
<evidence type="ECO:0000256" key="2">
    <source>
        <dbReference type="ARBA" id="ARBA00005336"/>
    </source>
</evidence>
<comment type="caution">
    <text evidence="9">The sequence shown here is derived from an EMBL/GenBank/DDBJ whole genome shotgun (WGS) entry which is preliminary data.</text>
</comment>
<dbReference type="InterPro" id="IPR012338">
    <property type="entry name" value="Beta-lactam/transpept-like"/>
</dbReference>
<dbReference type="SUPFAM" id="SSF56601">
    <property type="entry name" value="beta-lactamase/transpeptidase-like"/>
    <property type="match status" value="1"/>
</dbReference>
<dbReference type="InterPro" id="IPR036881">
    <property type="entry name" value="Glyco_hydro_3_C_sf"/>
</dbReference>
<evidence type="ECO:0000259" key="8">
    <source>
        <dbReference type="Pfam" id="PF00933"/>
    </source>
</evidence>
<keyword evidence="4" id="KW-0378">Hydrolase</keyword>
<evidence type="ECO:0000256" key="3">
    <source>
        <dbReference type="ARBA" id="ARBA00012663"/>
    </source>
</evidence>
<dbReference type="InterPro" id="IPR036962">
    <property type="entry name" value="Glyco_hydro_3_N_sf"/>
</dbReference>
<dbReference type="EMBL" id="FNVS01000014">
    <property type="protein sequence ID" value="SEG07703.1"/>
    <property type="molecule type" value="Genomic_DNA"/>
</dbReference>
<dbReference type="InterPro" id="IPR050226">
    <property type="entry name" value="NagZ_Beta-hexosaminidase"/>
</dbReference>
<reference evidence="9 10" key="1">
    <citation type="submission" date="2016-10" db="EMBL/GenBank/DDBJ databases">
        <authorList>
            <person name="Varghese N."/>
            <person name="Submissions S."/>
        </authorList>
    </citation>
    <scope>NUCLEOTIDE SEQUENCE [LARGE SCALE GENOMIC DNA]</scope>
    <source>
        <strain evidence="9 10">DSM 29073</strain>
    </source>
</reference>
<keyword evidence="10" id="KW-1185">Reference proteome</keyword>
<feature type="domain" description="Glycoside hydrolase family 3 N-terminal" evidence="8">
    <location>
        <begin position="48"/>
        <end position="361"/>
    </location>
</feature>
<dbReference type="InterPro" id="IPR001466">
    <property type="entry name" value="Beta-lactam-related"/>
</dbReference>
<comment type="catalytic activity">
    <reaction evidence="1">
        <text>Hydrolysis of terminal non-reducing N-acetyl-D-hexosamine residues in N-acetyl-beta-D-hexosaminides.</text>
        <dbReference type="EC" id="3.2.1.52"/>
    </reaction>
</comment>
<dbReference type="GO" id="GO:0004563">
    <property type="term" value="F:beta-N-acetylhexosaminidase activity"/>
    <property type="evidence" value="ECO:0007669"/>
    <property type="project" value="UniProtKB-EC"/>
</dbReference>
<evidence type="ECO:0000256" key="6">
    <source>
        <dbReference type="SAM" id="SignalP"/>
    </source>
</evidence>
<name>A0A8G2BXN0_9BACT</name>
<dbReference type="Pfam" id="PF00933">
    <property type="entry name" value="Glyco_hydro_3"/>
    <property type="match status" value="1"/>
</dbReference>
<evidence type="ECO:0000313" key="10">
    <source>
        <dbReference type="Proteomes" id="UP000236725"/>
    </source>
</evidence>
<dbReference type="GO" id="GO:0009254">
    <property type="term" value="P:peptidoglycan turnover"/>
    <property type="evidence" value="ECO:0007669"/>
    <property type="project" value="TreeGrafter"/>
</dbReference>
<dbReference type="PROSITE" id="PS51257">
    <property type="entry name" value="PROKAR_LIPOPROTEIN"/>
    <property type="match status" value="1"/>
</dbReference>
<feature type="chain" id="PRO_5034247944" description="beta-N-acetylhexosaminidase" evidence="6">
    <location>
        <begin position="22"/>
        <end position="993"/>
    </location>
</feature>
<dbReference type="Proteomes" id="UP000236725">
    <property type="component" value="Unassembled WGS sequence"/>
</dbReference>
<dbReference type="AlphaFoldDB" id="A0A8G2BXN0"/>
<sequence length="993" mass="110050">MRKVIYTACLCWFAISCFAQAEPDLMAKVDKVKMNQWVDSVFDAMSYEERIGQLFMVVVDPKSDARNIQKMMRYINEIHIGGILFQKGNPVTQAEVCNRAQKASRVPLFISLDGEWGLSMRLNGTTRFPKNMMLGAIEDNNLITEYGKEVARQCKELGIQINFAPDVDVNSNVENPVIGLRSFGEDPNAVADKGIAYAKGLEGMGVISVSKHFPGHGDTSDDSHKTLPSVFHSQARLDSVELLPFKRYVDNGFAGVMTGHLYVPSLDNTPNLPASLSYKIITGLLKDKWGFKGLCFTDALAMKGATTKKADNPSVKALLAGNDILLAPATPINDFSAVKEAIDEGILSLEEVEAKCLKILRYKYITGLNQYSPVKVQGLSKRLNSPHAAWLAAKLNAEAITVLKNESDVLPLKQLGKKKIAALAIGGEVGNEFQAMLNRYDTVACFSIGRNSTAAYIQNVYNRLAGYDIIICSVHTVRIPESLALRQLAAKKELIYAFFTLPYFCKDYKNSATKAKALVIGYENTPLAQEYAAQVIFGGIGAKGKLPVSIPGLYYSGTGIFTEKTRLGYHEPEEMGADAGRLDEIDLIVSEGLSKKAFPGCQVLVAKDGMVIYDKSFGRYEFSGTQDVVDNSVYDLASASKAAGTLLAVMKAYDEKKFTLNSKIGDFVPELKGSNKQNLPVKDLLYHQSGLTPSINFYLDAIDRNSYKGSLYSNTKNTSHPVRFDSNTYVRNDFRYYPDLVSDKKKPGFTTEVARNFYISDSFKDTIIQDIKSSRLGTRGKYVYSCINFILLKMMVENQMKKPMDRLLHDDFYAGLGAWHTTYNPLRVMDTLQIVPTEDDQFVRRQLLRGYVHDEAAAFQGGVSGNAGLFSNANDLAKVMQLFLNQGVYGGERYLSEETCRLFTQSKSPTCRRGLGFDKPVVGNVKASPCSPQTPVSVYGHTGFTGTCFWVDPDNQMIYIFLSNRVNPSRANNKLSSLDIRTRIQDAIYKAIK</sequence>
<gene>
    <name evidence="9" type="ORF">SAMN05444001_11428</name>
</gene>
<feature type="signal peptide" evidence="6">
    <location>
        <begin position="1"/>
        <end position="21"/>
    </location>
</feature>
<accession>A0A8G2BXN0</accession>
<evidence type="ECO:0000256" key="1">
    <source>
        <dbReference type="ARBA" id="ARBA00001231"/>
    </source>
</evidence>
<evidence type="ECO:0000256" key="5">
    <source>
        <dbReference type="ARBA" id="ARBA00023295"/>
    </source>
</evidence>
<protein>
    <recommendedName>
        <fullName evidence="3">beta-N-acetylhexosaminidase</fullName>
        <ecNumber evidence="3">3.2.1.52</ecNumber>
    </recommendedName>
</protein>